<dbReference type="EMBL" id="JAJNCO010000034">
    <property type="protein sequence ID" value="MCD2114902.1"/>
    <property type="molecule type" value="Genomic_DNA"/>
</dbReference>
<evidence type="ECO:0000256" key="1">
    <source>
        <dbReference type="ARBA" id="ARBA00022801"/>
    </source>
</evidence>
<organism evidence="4 5">
    <name type="scientific">Rhodococcus rhodochrous</name>
    <dbReference type="NCBI Taxonomy" id="1829"/>
    <lineage>
        <taxon>Bacteria</taxon>
        <taxon>Bacillati</taxon>
        <taxon>Actinomycetota</taxon>
        <taxon>Actinomycetes</taxon>
        <taxon>Mycobacteriales</taxon>
        <taxon>Nocardiaceae</taxon>
        <taxon>Rhodococcus</taxon>
    </lineage>
</organism>
<comment type="caution">
    <text evidence="4">The sequence shown here is derived from an EMBL/GenBank/DDBJ whole genome shotgun (WGS) entry which is preliminary data.</text>
</comment>
<dbReference type="AlphaFoldDB" id="A0AAW4XR32"/>
<dbReference type="GO" id="GO:0016020">
    <property type="term" value="C:membrane"/>
    <property type="evidence" value="ECO:0007669"/>
    <property type="project" value="TreeGrafter"/>
</dbReference>
<dbReference type="Pfam" id="PF00561">
    <property type="entry name" value="Abhydrolase_1"/>
    <property type="match status" value="1"/>
</dbReference>
<dbReference type="GO" id="GO:0016787">
    <property type="term" value="F:hydrolase activity"/>
    <property type="evidence" value="ECO:0007669"/>
    <property type="project" value="UniProtKB-KW"/>
</dbReference>
<sequence length="321" mass="35353">MTTHPPVETSDGIRLHVTDTGYGEPILFLHEYAGDHRSWSRQVAELREDFRCVTYAARGYTPSDVPTTPSAYSWQRAVEDALTVLDTLELQTAHVVGLSMGGYTALQLGLRHPDRVRSVMAVSTGSGSDPAGRLAYLEEAKIVAEQLRAHGSASVGLAMGEGPSRVQLKHRNEYAWHEMIEQFSEQPAEGRALTILQIQACRPSLHDMIDDFRSFSVPLLLVNGDEDEACLSTGIMLKRTVASCGMHILPNSGHVPNLEDPRQFNDIIRRFIHNVESDTWPVRDPRSRLTSQFGLNQPGPVGSAEDSPRSTTASEKVAALK</sequence>
<evidence type="ECO:0000259" key="3">
    <source>
        <dbReference type="Pfam" id="PF00561"/>
    </source>
</evidence>
<dbReference type="Gene3D" id="3.40.50.1820">
    <property type="entry name" value="alpha/beta hydrolase"/>
    <property type="match status" value="1"/>
</dbReference>
<reference evidence="4" key="1">
    <citation type="submission" date="2021-11" db="EMBL/GenBank/DDBJ databases">
        <title>Development of a sustainable strategy for remediation of hydrocarbon-contaminated territories based on the waste exchange concept.</title>
        <authorList>
            <person name="Elkin A."/>
        </authorList>
    </citation>
    <scope>NUCLEOTIDE SEQUENCE</scope>
    <source>
        <strain evidence="4">IEGM 757</strain>
    </source>
</reference>
<proteinExistence type="predicted"/>
<dbReference type="InterPro" id="IPR050266">
    <property type="entry name" value="AB_hydrolase_sf"/>
</dbReference>
<dbReference type="RefSeq" id="WP_230792846.1">
    <property type="nucleotide sequence ID" value="NZ_JAJNCO010000034.1"/>
</dbReference>
<accession>A0AAW4XR32</accession>
<dbReference type="PANTHER" id="PTHR43798:SF31">
    <property type="entry name" value="AB HYDROLASE SUPERFAMILY PROTEIN YCLE"/>
    <property type="match status" value="1"/>
</dbReference>
<evidence type="ECO:0000256" key="2">
    <source>
        <dbReference type="SAM" id="MobiDB-lite"/>
    </source>
</evidence>
<feature type="region of interest" description="Disordered" evidence="2">
    <location>
        <begin position="283"/>
        <end position="321"/>
    </location>
</feature>
<feature type="domain" description="AB hydrolase-1" evidence="3">
    <location>
        <begin position="25"/>
        <end position="260"/>
    </location>
</feature>
<protein>
    <submittedName>
        <fullName evidence="4">Alpha/beta hydrolase</fullName>
    </submittedName>
</protein>
<dbReference type="SUPFAM" id="SSF53474">
    <property type="entry name" value="alpha/beta-Hydrolases"/>
    <property type="match status" value="1"/>
</dbReference>
<dbReference type="Proteomes" id="UP001198630">
    <property type="component" value="Unassembled WGS sequence"/>
</dbReference>
<dbReference type="InterPro" id="IPR029058">
    <property type="entry name" value="AB_hydrolase_fold"/>
</dbReference>
<evidence type="ECO:0000313" key="4">
    <source>
        <dbReference type="EMBL" id="MCD2114902.1"/>
    </source>
</evidence>
<dbReference type="PANTHER" id="PTHR43798">
    <property type="entry name" value="MONOACYLGLYCEROL LIPASE"/>
    <property type="match status" value="1"/>
</dbReference>
<keyword evidence="1 4" id="KW-0378">Hydrolase</keyword>
<dbReference type="InterPro" id="IPR000073">
    <property type="entry name" value="AB_hydrolase_1"/>
</dbReference>
<gene>
    <name evidence="4" type="ORF">LQ384_27805</name>
</gene>
<name>A0AAW4XR32_RHORH</name>
<evidence type="ECO:0000313" key="5">
    <source>
        <dbReference type="Proteomes" id="UP001198630"/>
    </source>
</evidence>